<dbReference type="GO" id="GO:0003677">
    <property type="term" value="F:DNA binding"/>
    <property type="evidence" value="ECO:0007669"/>
    <property type="project" value="InterPro"/>
</dbReference>
<dbReference type="Gene3D" id="1.10.260.40">
    <property type="entry name" value="lambda repressor-like DNA-binding domains"/>
    <property type="match status" value="1"/>
</dbReference>
<sequence>MGQKLLSRVRRRMAVLGLNNTQVDKQSGLPVGFTRDLLDGRKAQPREANLAKLAKALDCDVEYLMLEQSAPRKFGIPEDGLPLLGTCRAGVFLEAVPEQENDIRTPFEPDPRFPAEYQGVYEVRDSHAAGLGILQDSMIIVLSYPGMLAMSVSPDRQIVVIGRTKDDVTEISIAQLREDYDPVYAVRNSGDKETIIEGKWDVLGLVLTSIKSFA</sequence>
<dbReference type="AlphaFoldDB" id="A0A285U547"/>
<gene>
    <name evidence="2" type="ORF">SAMN05892877_103399</name>
</gene>
<dbReference type="InterPro" id="IPR010982">
    <property type="entry name" value="Lambda_DNA-bd_dom_sf"/>
</dbReference>
<protein>
    <submittedName>
        <fullName evidence="2">SOS-response transcriptional repressor LexA</fullName>
    </submittedName>
</protein>
<dbReference type="InterPro" id="IPR001387">
    <property type="entry name" value="Cro/C1-type_HTH"/>
</dbReference>
<accession>A0A285U547</accession>
<dbReference type="RefSeq" id="WP_097137433.1">
    <property type="nucleotide sequence ID" value="NZ_OBQD01000003.1"/>
</dbReference>
<evidence type="ECO:0000313" key="2">
    <source>
        <dbReference type="EMBL" id="SOC37055.1"/>
    </source>
</evidence>
<dbReference type="Proteomes" id="UP000219167">
    <property type="component" value="Unassembled WGS sequence"/>
</dbReference>
<evidence type="ECO:0000259" key="1">
    <source>
        <dbReference type="PROSITE" id="PS50943"/>
    </source>
</evidence>
<dbReference type="OrthoDB" id="7984422at2"/>
<proteinExistence type="predicted"/>
<feature type="domain" description="HTH cro/C1-type" evidence="1">
    <location>
        <begin position="42"/>
        <end position="64"/>
    </location>
</feature>
<evidence type="ECO:0000313" key="3">
    <source>
        <dbReference type="Proteomes" id="UP000219167"/>
    </source>
</evidence>
<dbReference type="EMBL" id="OBQD01000003">
    <property type="protein sequence ID" value="SOC37055.1"/>
    <property type="molecule type" value="Genomic_DNA"/>
</dbReference>
<dbReference type="PROSITE" id="PS50943">
    <property type="entry name" value="HTH_CROC1"/>
    <property type="match status" value="1"/>
</dbReference>
<keyword evidence="3" id="KW-1185">Reference proteome</keyword>
<organism evidence="2 3">
    <name type="scientific">Rhizobium subbaraonis</name>
    <dbReference type="NCBI Taxonomy" id="908946"/>
    <lineage>
        <taxon>Bacteria</taxon>
        <taxon>Pseudomonadati</taxon>
        <taxon>Pseudomonadota</taxon>
        <taxon>Alphaproteobacteria</taxon>
        <taxon>Hyphomicrobiales</taxon>
        <taxon>Rhizobiaceae</taxon>
        <taxon>Rhizobium/Agrobacterium group</taxon>
        <taxon>Rhizobium</taxon>
    </lineage>
</organism>
<dbReference type="SUPFAM" id="SSF47413">
    <property type="entry name" value="lambda repressor-like DNA-binding domains"/>
    <property type="match status" value="1"/>
</dbReference>
<name>A0A285U547_9HYPH</name>
<reference evidence="2 3" key="1">
    <citation type="submission" date="2017-08" db="EMBL/GenBank/DDBJ databases">
        <authorList>
            <person name="de Groot N.N."/>
        </authorList>
    </citation>
    <scope>NUCLEOTIDE SEQUENCE [LARGE SCALE GENOMIC DNA]</scope>
    <source>
        <strain evidence="2 3">JC85</strain>
    </source>
</reference>